<name>A0A1Y4QV66_9ENTE</name>
<proteinExistence type="predicted"/>
<keyword evidence="2" id="KW-0238">DNA-binding</keyword>
<dbReference type="SMART" id="SM00866">
    <property type="entry name" value="UTRA"/>
    <property type="match status" value="1"/>
</dbReference>
<organism evidence="5 6">
    <name type="scientific">Enterococcus cecorum</name>
    <dbReference type="NCBI Taxonomy" id="44008"/>
    <lineage>
        <taxon>Bacteria</taxon>
        <taxon>Bacillati</taxon>
        <taxon>Bacillota</taxon>
        <taxon>Bacilli</taxon>
        <taxon>Lactobacillales</taxon>
        <taxon>Enterococcaceae</taxon>
        <taxon>Enterococcus</taxon>
    </lineage>
</organism>
<dbReference type="InterPro" id="IPR000524">
    <property type="entry name" value="Tscrpt_reg_HTH_GntR"/>
</dbReference>
<dbReference type="PANTHER" id="PTHR44846">
    <property type="entry name" value="MANNOSYL-D-GLYCERATE TRANSPORT/METABOLISM SYSTEM REPRESSOR MNGR-RELATED"/>
    <property type="match status" value="1"/>
</dbReference>
<keyword evidence="1" id="KW-0805">Transcription regulation</keyword>
<dbReference type="Gene3D" id="3.40.1410.10">
    <property type="entry name" value="Chorismate lyase-like"/>
    <property type="match status" value="1"/>
</dbReference>
<dbReference type="EMBL" id="NFLC01000032">
    <property type="protein sequence ID" value="OUQ08352.1"/>
    <property type="molecule type" value="Genomic_DNA"/>
</dbReference>
<dbReference type="InterPro" id="IPR036390">
    <property type="entry name" value="WH_DNA-bd_sf"/>
</dbReference>
<dbReference type="SUPFAM" id="SSF64288">
    <property type="entry name" value="Chorismate lyase-like"/>
    <property type="match status" value="1"/>
</dbReference>
<evidence type="ECO:0000259" key="4">
    <source>
        <dbReference type="PROSITE" id="PS50949"/>
    </source>
</evidence>
<feature type="domain" description="HTH gntR-type" evidence="4">
    <location>
        <begin position="3"/>
        <end position="71"/>
    </location>
</feature>
<dbReference type="PRINTS" id="PR00035">
    <property type="entry name" value="HTHGNTR"/>
</dbReference>
<dbReference type="GO" id="GO:0003677">
    <property type="term" value="F:DNA binding"/>
    <property type="evidence" value="ECO:0007669"/>
    <property type="project" value="UniProtKB-KW"/>
</dbReference>
<protein>
    <recommendedName>
        <fullName evidence="4">HTH gntR-type domain-containing protein</fullName>
    </recommendedName>
</protein>
<dbReference type="InterPro" id="IPR036388">
    <property type="entry name" value="WH-like_DNA-bd_sf"/>
</dbReference>
<dbReference type="GO" id="GO:0003700">
    <property type="term" value="F:DNA-binding transcription factor activity"/>
    <property type="evidence" value="ECO:0007669"/>
    <property type="project" value="InterPro"/>
</dbReference>
<evidence type="ECO:0000256" key="2">
    <source>
        <dbReference type="ARBA" id="ARBA00023125"/>
    </source>
</evidence>
<comment type="caution">
    <text evidence="5">The sequence shown here is derived from an EMBL/GenBank/DDBJ whole genome shotgun (WGS) entry which is preliminary data.</text>
</comment>
<evidence type="ECO:0000313" key="6">
    <source>
        <dbReference type="Proteomes" id="UP000196074"/>
    </source>
</evidence>
<dbReference type="CDD" id="cd07377">
    <property type="entry name" value="WHTH_GntR"/>
    <property type="match status" value="1"/>
</dbReference>
<dbReference type="Pfam" id="PF07702">
    <property type="entry name" value="UTRA"/>
    <property type="match status" value="1"/>
</dbReference>
<keyword evidence="3" id="KW-0804">Transcription</keyword>
<dbReference type="RefSeq" id="WP_087216090.1">
    <property type="nucleotide sequence ID" value="NZ_NFLC01000032.1"/>
</dbReference>
<dbReference type="InterPro" id="IPR050679">
    <property type="entry name" value="Bact_HTH_transcr_reg"/>
</dbReference>
<accession>A0A1Y4QV66</accession>
<evidence type="ECO:0000256" key="3">
    <source>
        <dbReference type="ARBA" id="ARBA00023163"/>
    </source>
</evidence>
<dbReference type="InterPro" id="IPR028978">
    <property type="entry name" value="Chorismate_lyase_/UTRA_dom_sf"/>
</dbReference>
<dbReference type="GO" id="GO:0045892">
    <property type="term" value="P:negative regulation of DNA-templated transcription"/>
    <property type="evidence" value="ECO:0007669"/>
    <property type="project" value="TreeGrafter"/>
</dbReference>
<dbReference type="PANTHER" id="PTHR44846:SF1">
    <property type="entry name" value="MANNOSYL-D-GLYCERATE TRANSPORT_METABOLISM SYSTEM REPRESSOR MNGR-RELATED"/>
    <property type="match status" value="1"/>
</dbReference>
<dbReference type="InterPro" id="IPR011663">
    <property type="entry name" value="UTRA"/>
</dbReference>
<gene>
    <name evidence="5" type="ORF">B5E88_11225</name>
</gene>
<dbReference type="Gene3D" id="1.10.10.10">
    <property type="entry name" value="Winged helix-like DNA-binding domain superfamily/Winged helix DNA-binding domain"/>
    <property type="match status" value="1"/>
</dbReference>
<evidence type="ECO:0000313" key="5">
    <source>
        <dbReference type="EMBL" id="OUQ08352.1"/>
    </source>
</evidence>
<sequence>MGNYGYKEISADIRQKIQSGYYHAGDYLPKQFDLAKRYHTSRITIQKALRVLSMEGFLLSKKGVGTIVKDAGVLYFDYMTNQNKDIDMHLVSSKDYKVSSRMISFDVRPLDEDEAAILLLKPNELIYDITRLRYVNNEPLRIEYLLIPQKYFPELQIDDLEDSLYEYIYIQTKQKLSKSLLKITADFPDFYDQKYLCVDDHQVILNIEQTTYFNSGIPCFLAEIRYGSDNGQIISVYQLD</sequence>
<dbReference type="SUPFAM" id="SSF46785">
    <property type="entry name" value="Winged helix' DNA-binding domain"/>
    <property type="match status" value="1"/>
</dbReference>
<dbReference type="PROSITE" id="PS50949">
    <property type="entry name" value="HTH_GNTR"/>
    <property type="match status" value="1"/>
</dbReference>
<reference evidence="6" key="1">
    <citation type="submission" date="2017-04" db="EMBL/GenBank/DDBJ databases">
        <title>Function of individual gut microbiota members based on whole genome sequencing of pure cultures obtained from chicken caecum.</title>
        <authorList>
            <person name="Medvecky M."/>
            <person name="Cejkova D."/>
            <person name="Polansky O."/>
            <person name="Karasova D."/>
            <person name="Kubasova T."/>
            <person name="Cizek A."/>
            <person name="Rychlik I."/>
        </authorList>
    </citation>
    <scope>NUCLEOTIDE SEQUENCE [LARGE SCALE GENOMIC DNA]</scope>
    <source>
        <strain evidence="6">An144</strain>
    </source>
</reference>
<dbReference type="SMART" id="SM00345">
    <property type="entry name" value="HTH_GNTR"/>
    <property type="match status" value="1"/>
</dbReference>
<dbReference type="Pfam" id="PF00392">
    <property type="entry name" value="GntR"/>
    <property type="match status" value="1"/>
</dbReference>
<dbReference type="Proteomes" id="UP000196074">
    <property type="component" value="Unassembled WGS sequence"/>
</dbReference>
<dbReference type="AlphaFoldDB" id="A0A1Y4QV66"/>
<evidence type="ECO:0000256" key="1">
    <source>
        <dbReference type="ARBA" id="ARBA00023015"/>
    </source>
</evidence>